<keyword evidence="1" id="KW-0472">Membrane</keyword>
<name>A0A368UV16_9BACT</name>
<evidence type="ECO:0000256" key="1">
    <source>
        <dbReference type="SAM" id="Phobius"/>
    </source>
</evidence>
<protein>
    <submittedName>
        <fullName evidence="3">Uncharacterized protein DUF5103</fullName>
    </submittedName>
</protein>
<evidence type="ECO:0000313" key="4">
    <source>
        <dbReference type="Proteomes" id="UP000252733"/>
    </source>
</evidence>
<dbReference type="InterPro" id="IPR031345">
    <property type="entry name" value="T9SS_Plug_N"/>
</dbReference>
<keyword evidence="1" id="KW-1133">Transmembrane helix</keyword>
<organism evidence="3 4">
    <name type="scientific">Marinilabilia salmonicolor</name>
    <dbReference type="NCBI Taxonomy" id="989"/>
    <lineage>
        <taxon>Bacteria</taxon>
        <taxon>Pseudomonadati</taxon>
        <taxon>Bacteroidota</taxon>
        <taxon>Bacteroidia</taxon>
        <taxon>Marinilabiliales</taxon>
        <taxon>Marinilabiliaceae</taxon>
        <taxon>Marinilabilia</taxon>
    </lineage>
</organism>
<sequence>MSNYIFFTLGKQVPRSFGSCDLRKNFFNFFFVFVFFLPFSLFSQVSREFNNPEQISDNIKTVLFHRNGWPMSYPVIGLGTGQKLFLSFDELGTDIKSYYYSVEMCDKEWEPSELMRTEYADGDQMIPVENFRRSFNTTFDYVHYELVFPNENIDLLLSGNYVLKVFEGFKRENPVLVKRFMVNEQRVSVEADVKYTMQSSGRSNFQEIDFEVHYPGLSIMDPGTEVSVTLMQNGRTDNAITGLPPLFFGNDRMDFNYNREVIMEGGNEFRWVDLRSFRFQSDHISDITFYDPFYHADVFTDQHQGDKPYYYHKDFNGRYYIEVQEEQDPEVSADYAFVHFSLDWMPPVGGREVYLTGGLTNWLLIDGNKMEYDFDQNLYTLTLLLKQGYYNYQYLVVDDNDARGSVLPVEGSFGRTENDYLILVYYRPAGGRYDRLIGAEVVNSVNP</sequence>
<dbReference type="EMBL" id="QPIZ01000014">
    <property type="protein sequence ID" value="RCW32717.1"/>
    <property type="molecule type" value="Genomic_DNA"/>
</dbReference>
<feature type="transmembrane region" description="Helical" evidence="1">
    <location>
        <begin position="25"/>
        <end position="42"/>
    </location>
</feature>
<keyword evidence="4" id="KW-1185">Reference proteome</keyword>
<dbReference type="Proteomes" id="UP000252733">
    <property type="component" value="Unassembled WGS sequence"/>
</dbReference>
<reference evidence="3 4" key="1">
    <citation type="submission" date="2018-07" db="EMBL/GenBank/DDBJ databases">
        <title>Freshwater and sediment microbial communities from various areas in North America, analyzing microbe dynamics in response to fracking.</title>
        <authorList>
            <person name="Lamendella R."/>
        </authorList>
    </citation>
    <scope>NUCLEOTIDE SEQUENCE [LARGE SCALE GENOMIC DNA]</scope>
    <source>
        <strain evidence="3 4">160A</strain>
    </source>
</reference>
<dbReference type="Pfam" id="PF17116">
    <property type="entry name" value="T9SS_plug_1st"/>
    <property type="match status" value="1"/>
</dbReference>
<dbReference type="SUPFAM" id="SSF81296">
    <property type="entry name" value="E set domains"/>
    <property type="match status" value="1"/>
</dbReference>
<accession>A0A368UV16</accession>
<evidence type="ECO:0000259" key="2">
    <source>
        <dbReference type="Pfam" id="PF17116"/>
    </source>
</evidence>
<gene>
    <name evidence="3" type="ORF">DFO77_11443</name>
</gene>
<feature type="domain" description="Type 9 secretion system plug protein N-terminal" evidence="2">
    <location>
        <begin position="59"/>
        <end position="184"/>
    </location>
</feature>
<evidence type="ECO:0000313" key="3">
    <source>
        <dbReference type="EMBL" id="RCW32717.1"/>
    </source>
</evidence>
<dbReference type="InterPro" id="IPR013783">
    <property type="entry name" value="Ig-like_fold"/>
</dbReference>
<dbReference type="Gene3D" id="2.60.40.10">
    <property type="entry name" value="Immunoglobulins"/>
    <property type="match status" value="1"/>
</dbReference>
<dbReference type="AlphaFoldDB" id="A0A368UV16"/>
<proteinExistence type="predicted"/>
<dbReference type="InterPro" id="IPR014756">
    <property type="entry name" value="Ig_E-set"/>
</dbReference>
<dbReference type="RefSeq" id="WP_114437221.1">
    <property type="nucleotide sequence ID" value="NZ_QPIZ01000014.1"/>
</dbReference>
<keyword evidence="1" id="KW-0812">Transmembrane</keyword>
<comment type="caution">
    <text evidence="3">The sequence shown here is derived from an EMBL/GenBank/DDBJ whole genome shotgun (WGS) entry which is preliminary data.</text>
</comment>